<dbReference type="GO" id="GO:0016874">
    <property type="term" value="F:ligase activity"/>
    <property type="evidence" value="ECO:0007669"/>
    <property type="project" value="UniProtKB-KW"/>
</dbReference>
<sequence length="119" mass="12438">MTPMPYDLQGLDFFPFLSGDNQHYNTSLLAAAAAAVSDDQDLLHSSRFFPYTSSQMFLDQLSAGGSTSLPATNGSSSGSNSSLVSSNSLRESHGHGMAGRSSADTASIFGIIPDIISLD</sequence>
<keyword evidence="2" id="KW-0436">Ligase</keyword>
<feature type="region of interest" description="Disordered" evidence="1">
    <location>
        <begin position="67"/>
        <end position="101"/>
    </location>
</feature>
<evidence type="ECO:0000313" key="2">
    <source>
        <dbReference type="EMBL" id="KAH0508624.1"/>
    </source>
</evidence>
<accession>A0A8J6GDL1</accession>
<proteinExistence type="predicted"/>
<dbReference type="AlphaFoldDB" id="A0A8J6GDL1"/>
<comment type="caution">
    <text evidence="2">The sequence shown here is derived from an EMBL/GenBank/DDBJ whole genome shotgun (WGS) entry which is preliminary data.</text>
</comment>
<feature type="compositionally biased region" description="Low complexity" evidence="1">
    <location>
        <begin position="73"/>
        <end position="89"/>
    </location>
</feature>
<reference evidence="2" key="1">
    <citation type="submission" date="2020-03" db="EMBL/GenBank/DDBJ databases">
        <title>Studies in the Genomics of Life Span.</title>
        <authorList>
            <person name="Glass D."/>
        </authorList>
    </citation>
    <scope>NUCLEOTIDE SEQUENCE</scope>
    <source>
        <strain evidence="2">LTLLF</strain>
        <tissue evidence="2">Muscle</tissue>
    </source>
</reference>
<name>A0A8J6GDL1_MICOH</name>
<protein>
    <submittedName>
        <fullName evidence="2">E3 SUMO-protein ligase PIAS1</fullName>
    </submittedName>
</protein>
<organism evidence="2 3">
    <name type="scientific">Microtus ochrogaster</name>
    <name type="common">Prairie vole</name>
    <dbReference type="NCBI Taxonomy" id="79684"/>
    <lineage>
        <taxon>Eukaryota</taxon>
        <taxon>Metazoa</taxon>
        <taxon>Chordata</taxon>
        <taxon>Craniata</taxon>
        <taxon>Vertebrata</taxon>
        <taxon>Euteleostomi</taxon>
        <taxon>Mammalia</taxon>
        <taxon>Eutheria</taxon>
        <taxon>Euarchontoglires</taxon>
        <taxon>Glires</taxon>
        <taxon>Rodentia</taxon>
        <taxon>Myomorpha</taxon>
        <taxon>Muroidea</taxon>
        <taxon>Cricetidae</taxon>
        <taxon>Arvicolinae</taxon>
        <taxon>Microtus</taxon>
    </lineage>
</organism>
<evidence type="ECO:0000256" key="1">
    <source>
        <dbReference type="SAM" id="MobiDB-lite"/>
    </source>
</evidence>
<evidence type="ECO:0000313" key="3">
    <source>
        <dbReference type="Proteomes" id="UP000710432"/>
    </source>
</evidence>
<dbReference type="Proteomes" id="UP000710432">
    <property type="component" value="Unassembled WGS sequence"/>
</dbReference>
<dbReference type="EMBL" id="JAATJU010023163">
    <property type="protein sequence ID" value="KAH0508624.1"/>
    <property type="molecule type" value="Genomic_DNA"/>
</dbReference>
<gene>
    <name evidence="2" type="ORF">LTLLF_162995</name>
</gene>